<gene>
    <name evidence="1" type="ORF">LPJ66_010325</name>
</gene>
<organism evidence="1 2">
    <name type="scientific">Kickxella alabastrina</name>
    <dbReference type="NCBI Taxonomy" id="61397"/>
    <lineage>
        <taxon>Eukaryota</taxon>
        <taxon>Fungi</taxon>
        <taxon>Fungi incertae sedis</taxon>
        <taxon>Zoopagomycota</taxon>
        <taxon>Kickxellomycotina</taxon>
        <taxon>Kickxellomycetes</taxon>
        <taxon>Kickxellales</taxon>
        <taxon>Kickxellaceae</taxon>
        <taxon>Kickxella</taxon>
    </lineage>
</organism>
<evidence type="ECO:0000313" key="1">
    <source>
        <dbReference type="EMBL" id="KAJ1885028.1"/>
    </source>
</evidence>
<feature type="non-terminal residue" evidence="1">
    <location>
        <position position="1"/>
    </location>
</feature>
<reference evidence="1" key="1">
    <citation type="submission" date="2022-07" db="EMBL/GenBank/DDBJ databases">
        <title>Phylogenomic reconstructions and comparative analyses of Kickxellomycotina fungi.</title>
        <authorList>
            <person name="Reynolds N.K."/>
            <person name="Stajich J.E."/>
            <person name="Barry K."/>
            <person name="Grigoriev I.V."/>
            <person name="Crous P."/>
            <person name="Smith M.E."/>
        </authorList>
    </citation>
    <scope>NUCLEOTIDE SEQUENCE</scope>
    <source>
        <strain evidence="1">Benny 63K</strain>
    </source>
</reference>
<comment type="caution">
    <text evidence="1">The sequence shown here is derived from an EMBL/GenBank/DDBJ whole genome shotgun (WGS) entry which is preliminary data.</text>
</comment>
<dbReference type="EMBL" id="JANBPG010002660">
    <property type="protein sequence ID" value="KAJ1885028.1"/>
    <property type="molecule type" value="Genomic_DNA"/>
</dbReference>
<proteinExistence type="predicted"/>
<keyword evidence="2" id="KW-1185">Reference proteome</keyword>
<evidence type="ECO:0000313" key="2">
    <source>
        <dbReference type="Proteomes" id="UP001150581"/>
    </source>
</evidence>
<accession>A0ACC1I4Y8</accession>
<dbReference type="Proteomes" id="UP001150581">
    <property type="component" value="Unassembled WGS sequence"/>
</dbReference>
<protein>
    <submittedName>
        <fullName evidence="1">Uncharacterized protein</fullName>
    </submittedName>
</protein>
<name>A0ACC1I4Y8_9FUNG</name>
<sequence length="312" mass="33465">CVRDEQQASDLLAVLAAYEDWRRLASSVPGGGAPRTKELVAFCKANWLSREALEQIEDFREQYLRLLCDRGLVSIPAVAGAGRAGPGGGGGRSLARLIRPQVPTASAVGSESGGSRFRPGFVQVPPAFNVGSGSVNLIYAAIVTALDHVLLPSVHDPRAFVIGQASIAERPAPAAAGPAGIGRERVSARPIALSTQSHLHSELRLSSSHALIAASLSGTSTATYANTLTKVNLSTVVVFARSLEYWPGARLLIVDQWIEAKCAARTAVVLMMIRNVMRSVMEFKVRFPLVQMPEHLNRWQQAIVEVLKSENV</sequence>